<gene>
    <name evidence="2" type="ORF">SD77_0632</name>
</gene>
<keyword evidence="1" id="KW-1133">Transmembrane helix</keyword>
<evidence type="ECO:0000313" key="3">
    <source>
        <dbReference type="Proteomes" id="UP000031982"/>
    </source>
</evidence>
<sequence length="180" mass="20210">MIVKRSSIKTSYFGKALFLVLCGALLFVGISLYYFKEYKDEQAYAKQLEVIYQLMDKSAVKAESVVSSHSDSQGVVSRQGEGIVAGQSHSYEAMSEAEMAQQLQQDSEKCHDLLSELADPPETMADIYSVLLDVHITYKQYLHLALHPQEPSANLTKKEKALNEELKNGLAIVKNRMEQM</sequence>
<comment type="caution">
    <text evidence="2">The sequence shown here is derived from an EMBL/GenBank/DDBJ whole genome shotgun (WGS) entry which is preliminary data.</text>
</comment>
<name>A0ABR5B1F1_BACBA</name>
<proteinExistence type="predicted"/>
<keyword evidence="1" id="KW-0812">Transmembrane</keyword>
<feature type="transmembrane region" description="Helical" evidence="1">
    <location>
        <begin position="12"/>
        <end position="35"/>
    </location>
</feature>
<organism evidence="2 3">
    <name type="scientific">Bacillus badius</name>
    <dbReference type="NCBI Taxonomy" id="1455"/>
    <lineage>
        <taxon>Bacteria</taxon>
        <taxon>Bacillati</taxon>
        <taxon>Bacillota</taxon>
        <taxon>Bacilli</taxon>
        <taxon>Bacillales</taxon>
        <taxon>Bacillaceae</taxon>
        <taxon>Pseudobacillus</taxon>
    </lineage>
</organism>
<dbReference type="Proteomes" id="UP000031982">
    <property type="component" value="Unassembled WGS sequence"/>
</dbReference>
<evidence type="ECO:0000313" key="2">
    <source>
        <dbReference type="EMBL" id="KIL80784.1"/>
    </source>
</evidence>
<keyword evidence="1" id="KW-0472">Membrane</keyword>
<protein>
    <recommendedName>
        <fullName evidence="4">Lipoprotein</fullName>
    </recommendedName>
</protein>
<dbReference type="EMBL" id="JXLP01000001">
    <property type="protein sequence ID" value="KIL80784.1"/>
    <property type="molecule type" value="Genomic_DNA"/>
</dbReference>
<keyword evidence="3" id="KW-1185">Reference proteome</keyword>
<evidence type="ECO:0000256" key="1">
    <source>
        <dbReference type="SAM" id="Phobius"/>
    </source>
</evidence>
<dbReference type="RefSeq" id="WP_041100900.1">
    <property type="nucleotide sequence ID" value="NZ_JARTHD010000006.1"/>
</dbReference>
<reference evidence="2 3" key="1">
    <citation type="submission" date="2015-01" db="EMBL/GenBank/DDBJ databases">
        <title>Genome Assembly of Bacillus badius MTCC 1458.</title>
        <authorList>
            <person name="Verma A."/>
            <person name="Khatri I."/>
            <person name="Mual P."/>
            <person name="Subramanian S."/>
            <person name="Krishnamurthi S."/>
        </authorList>
    </citation>
    <scope>NUCLEOTIDE SEQUENCE [LARGE SCALE GENOMIC DNA]</scope>
    <source>
        <strain evidence="2 3">MTCC 1458</strain>
    </source>
</reference>
<accession>A0ABR5B1F1</accession>
<evidence type="ECO:0008006" key="4">
    <source>
        <dbReference type="Google" id="ProtNLM"/>
    </source>
</evidence>